<feature type="domain" description="Glutaredoxin" evidence="1">
    <location>
        <begin position="3"/>
        <end position="56"/>
    </location>
</feature>
<gene>
    <name evidence="2" type="ORF">UW47_C0002G0074</name>
</gene>
<dbReference type="PROSITE" id="PS51354">
    <property type="entry name" value="GLUTAREDOXIN_2"/>
    <property type="match status" value="1"/>
</dbReference>
<protein>
    <submittedName>
        <fullName evidence="2">Glutaredoxin</fullName>
    </submittedName>
</protein>
<organism evidence="2 3">
    <name type="scientific">Candidatus Woesebacteria bacterium GW2011_GWA1_44_23</name>
    <dbReference type="NCBI Taxonomy" id="1618558"/>
    <lineage>
        <taxon>Bacteria</taxon>
        <taxon>Candidatus Woeseibacteriota</taxon>
    </lineage>
</organism>
<dbReference type="InterPro" id="IPR002109">
    <property type="entry name" value="Glutaredoxin"/>
</dbReference>
<evidence type="ECO:0000313" key="3">
    <source>
        <dbReference type="Proteomes" id="UP000034525"/>
    </source>
</evidence>
<dbReference type="SUPFAM" id="SSF52833">
    <property type="entry name" value="Thioredoxin-like"/>
    <property type="match status" value="1"/>
</dbReference>
<dbReference type="CDD" id="cd02976">
    <property type="entry name" value="NrdH"/>
    <property type="match status" value="1"/>
</dbReference>
<comment type="caution">
    <text evidence="2">The sequence shown here is derived from an EMBL/GenBank/DDBJ whole genome shotgun (WGS) entry which is preliminary data.</text>
</comment>
<sequence length="87" mass="9444">MQITVYSTTTCPYCKMLKDYLKEKSLSFTEKLVDLDETAKTEMAASSGGFLGVPFVSVVKDDGTKETVVGFDKGKLNAILGIQQGII</sequence>
<dbReference type="Proteomes" id="UP000034525">
    <property type="component" value="Unassembled WGS sequence"/>
</dbReference>
<dbReference type="Pfam" id="PF00462">
    <property type="entry name" value="Glutaredoxin"/>
    <property type="match status" value="1"/>
</dbReference>
<dbReference type="AlphaFoldDB" id="A0A837IA31"/>
<evidence type="ECO:0000259" key="1">
    <source>
        <dbReference type="Pfam" id="PF00462"/>
    </source>
</evidence>
<dbReference type="EMBL" id="LCIL01000002">
    <property type="protein sequence ID" value="KKT54890.1"/>
    <property type="molecule type" value="Genomic_DNA"/>
</dbReference>
<dbReference type="Gene3D" id="3.40.30.10">
    <property type="entry name" value="Glutaredoxin"/>
    <property type="match status" value="1"/>
</dbReference>
<dbReference type="InterPro" id="IPR036249">
    <property type="entry name" value="Thioredoxin-like_sf"/>
</dbReference>
<reference evidence="2 3" key="1">
    <citation type="journal article" date="2015" name="Nature">
        <title>rRNA introns, odd ribosomes, and small enigmatic genomes across a large radiation of phyla.</title>
        <authorList>
            <person name="Brown C.T."/>
            <person name="Hug L.A."/>
            <person name="Thomas B.C."/>
            <person name="Sharon I."/>
            <person name="Castelle C.J."/>
            <person name="Singh A."/>
            <person name="Wilkins M.J."/>
            <person name="Williams K.H."/>
            <person name="Banfield J.F."/>
        </authorList>
    </citation>
    <scope>NUCLEOTIDE SEQUENCE [LARGE SCALE GENOMIC DNA]</scope>
</reference>
<proteinExistence type="predicted"/>
<evidence type="ECO:0000313" key="2">
    <source>
        <dbReference type="EMBL" id="KKT54890.1"/>
    </source>
</evidence>
<accession>A0A837IA31</accession>
<name>A0A837IA31_9BACT</name>